<evidence type="ECO:0000256" key="1">
    <source>
        <dbReference type="ARBA" id="ARBA00004651"/>
    </source>
</evidence>
<dbReference type="GO" id="GO:0005886">
    <property type="term" value="C:plasma membrane"/>
    <property type="evidence" value="ECO:0007669"/>
    <property type="project" value="UniProtKB-SubCell"/>
</dbReference>
<evidence type="ECO:0000256" key="6">
    <source>
        <dbReference type="SAM" id="Phobius"/>
    </source>
</evidence>
<accession>A0A8J3IHW6</accession>
<evidence type="ECO:0000256" key="4">
    <source>
        <dbReference type="ARBA" id="ARBA00022989"/>
    </source>
</evidence>
<feature type="transmembrane region" description="Helical" evidence="6">
    <location>
        <begin position="6"/>
        <end position="28"/>
    </location>
</feature>
<evidence type="ECO:0000256" key="5">
    <source>
        <dbReference type="ARBA" id="ARBA00023136"/>
    </source>
</evidence>
<feature type="transmembrane region" description="Helical" evidence="6">
    <location>
        <begin position="70"/>
        <end position="92"/>
    </location>
</feature>
<comment type="subcellular location">
    <subcellularLocation>
        <location evidence="1">Cell membrane</location>
        <topology evidence="1">Multi-pass membrane protein</topology>
    </subcellularLocation>
</comment>
<evidence type="ECO:0000256" key="3">
    <source>
        <dbReference type="ARBA" id="ARBA00022692"/>
    </source>
</evidence>
<evidence type="ECO:0000256" key="2">
    <source>
        <dbReference type="ARBA" id="ARBA00022475"/>
    </source>
</evidence>
<dbReference type="RefSeq" id="WP_220203555.1">
    <property type="nucleotide sequence ID" value="NZ_BNJK01000001.1"/>
</dbReference>
<comment type="caution">
    <text evidence="7">The sequence shown here is derived from an EMBL/GenBank/DDBJ whole genome shotgun (WGS) entry which is preliminary data.</text>
</comment>
<dbReference type="Pfam" id="PF01810">
    <property type="entry name" value="LysE"/>
    <property type="match status" value="1"/>
</dbReference>
<protein>
    <submittedName>
        <fullName evidence="7">Lysine transporter LysE</fullName>
    </submittedName>
</protein>
<dbReference type="Proteomes" id="UP000597444">
    <property type="component" value="Unassembled WGS sequence"/>
</dbReference>
<dbReference type="PIRSF" id="PIRSF006324">
    <property type="entry name" value="LeuE"/>
    <property type="match status" value="1"/>
</dbReference>
<dbReference type="PANTHER" id="PTHR30086:SF20">
    <property type="entry name" value="ARGININE EXPORTER PROTEIN ARGO-RELATED"/>
    <property type="match status" value="1"/>
</dbReference>
<dbReference type="EMBL" id="BNJK01000001">
    <property type="protein sequence ID" value="GHO92735.1"/>
    <property type="molecule type" value="Genomic_DNA"/>
</dbReference>
<evidence type="ECO:0000313" key="8">
    <source>
        <dbReference type="Proteomes" id="UP000597444"/>
    </source>
</evidence>
<organism evidence="7 8">
    <name type="scientific">Reticulibacter mediterranei</name>
    <dbReference type="NCBI Taxonomy" id="2778369"/>
    <lineage>
        <taxon>Bacteria</taxon>
        <taxon>Bacillati</taxon>
        <taxon>Chloroflexota</taxon>
        <taxon>Ktedonobacteria</taxon>
        <taxon>Ktedonobacterales</taxon>
        <taxon>Reticulibacteraceae</taxon>
        <taxon>Reticulibacter</taxon>
    </lineage>
</organism>
<dbReference type="AlphaFoldDB" id="A0A8J3IHW6"/>
<feature type="transmembrane region" description="Helical" evidence="6">
    <location>
        <begin position="158"/>
        <end position="181"/>
    </location>
</feature>
<dbReference type="GO" id="GO:0015171">
    <property type="term" value="F:amino acid transmembrane transporter activity"/>
    <property type="evidence" value="ECO:0007669"/>
    <property type="project" value="TreeGrafter"/>
</dbReference>
<feature type="transmembrane region" description="Helical" evidence="6">
    <location>
        <begin position="40"/>
        <end position="64"/>
    </location>
</feature>
<proteinExistence type="predicted"/>
<keyword evidence="4 6" id="KW-1133">Transmembrane helix</keyword>
<reference evidence="7" key="1">
    <citation type="submission" date="2020-10" db="EMBL/GenBank/DDBJ databases">
        <title>Taxonomic study of unclassified bacteria belonging to the class Ktedonobacteria.</title>
        <authorList>
            <person name="Yabe S."/>
            <person name="Wang C.M."/>
            <person name="Zheng Y."/>
            <person name="Sakai Y."/>
            <person name="Cavaletti L."/>
            <person name="Monciardini P."/>
            <person name="Donadio S."/>
        </authorList>
    </citation>
    <scope>NUCLEOTIDE SEQUENCE</scope>
    <source>
        <strain evidence="7">ID150040</strain>
    </source>
</reference>
<keyword evidence="2" id="KW-1003">Cell membrane</keyword>
<keyword evidence="8" id="KW-1185">Reference proteome</keyword>
<evidence type="ECO:0000313" key="7">
    <source>
        <dbReference type="EMBL" id="GHO92735.1"/>
    </source>
</evidence>
<dbReference type="InterPro" id="IPR001123">
    <property type="entry name" value="LeuE-type"/>
</dbReference>
<dbReference type="PANTHER" id="PTHR30086">
    <property type="entry name" value="ARGININE EXPORTER PROTEIN ARGO"/>
    <property type="match status" value="1"/>
</dbReference>
<sequence>MLTTQLFTFLGIITVLTITPGADTMLVIRNVVARGQRAGYLTALGICSGLFIHATLSALGLSVILVRSAAIFEIVKLAGACYLIILGAWSLWQMIRSRHHTEPAPTLAIQTPQAVGGWRSLREGLLTNVLNPKVAIFYLAFLPQFINPGDPILLKSLLLAGLHFVLSILWLALISTFLGRLRGFIARPAVQRGIEAVAGTVLIAFGIRLATTQR</sequence>
<feature type="transmembrane region" description="Helical" evidence="6">
    <location>
        <begin position="125"/>
        <end position="146"/>
    </location>
</feature>
<keyword evidence="3 6" id="KW-0812">Transmembrane</keyword>
<name>A0A8J3IHW6_9CHLR</name>
<keyword evidence="5 6" id="KW-0472">Membrane</keyword>
<gene>
    <name evidence="7" type="ORF">KSF_027830</name>
</gene>